<proteinExistence type="predicted"/>
<dbReference type="InterPro" id="IPR008979">
    <property type="entry name" value="Galactose-bd-like_sf"/>
</dbReference>
<evidence type="ECO:0000256" key="1">
    <source>
        <dbReference type="SAM" id="MobiDB-lite"/>
    </source>
</evidence>
<dbReference type="EMBL" id="CAEZUP010000035">
    <property type="protein sequence ID" value="CAB4609296.1"/>
    <property type="molecule type" value="Genomic_DNA"/>
</dbReference>
<dbReference type="AlphaFoldDB" id="A0A6J6H8F3"/>
<dbReference type="SUPFAM" id="SSF49785">
    <property type="entry name" value="Galactose-binding domain-like"/>
    <property type="match status" value="1"/>
</dbReference>
<sequence>MEFTATSEWQLLSARLAVSGSNHRFLRSEMVLYTADVTLSIDDMEVQKMGWTAFSDGGSSAQTLITDGSRAQSGNGYLKITNTNASSAGAFVDTSNTVPVGTQQTLKAWVRSTTGVPVNGKIELLAGQWGGADFTADADWKQVSVTVPAVGNGSTGLRFQLRNNTPNSSLDVDSVTVSDESVPPPDGINTPLDHPETGYAYLWDDAFGIPGAHLWALSAQIQYMNGAPGLGVGATLYLDPTKATGLLTGTDWLKGDMVLNISRADPCFSFGFDGTGTNTKIQIDGGVFATSKFQMNFAPKGCTIGETNGQDAYVVPVGSTIALDTAIGDTAIHLDIEIGRDDNNLPTFYLDTAVNNAKIGGFIFNTMQLTMDISVDHADITYVGDFSTPMGNFYGDFDLSVNVDKLHMAGNVSVTDWQLVGGTMDISALNYSMAMDIPFGSGVCASYSSGISGQMSMGSKSYAFTGSIGMNCGNLNQLHIAFGYYHGGISYQFGIDYNSKTKMLAGGLNFNFERSTSWKFLGHKYNRHPKMAIALAFSMNTTNPSSASLALGGTVSVSGGSGTIGCAFGGSSDDQCSISVRINSFGGHSYSTTW</sequence>
<protein>
    <submittedName>
        <fullName evidence="2">Unannotated protein</fullName>
    </submittedName>
</protein>
<reference evidence="2" key="1">
    <citation type="submission" date="2020-05" db="EMBL/GenBank/DDBJ databases">
        <authorList>
            <person name="Chiriac C."/>
            <person name="Salcher M."/>
            <person name="Ghai R."/>
            <person name="Kavagutti S V."/>
        </authorList>
    </citation>
    <scope>NUCLEOTIDE SEQUENCE</scope>
</reference>
<gene>
    <name evidence="2" type="ORF">UFOPK1835_00975</name>
</gene>
<organism evidence="2">
    <name type="scientific">freshwater metagenome</name>
    <dbReference type="NCBI Taxonomy" id="449393"/>
    <lineage>
        <taxon>unclassified sequences</taxon>
        <taxon>metagenomes</taxon>
        <taxon>ecological metagenomes</taxon>
    </lineage>
</organism>
<accession>A0A6J6H8F3</accession>
<evidence type="ECO:0000313" key="2">
    <source>
        <dbReference type="EMBL" id="CAB4609296.1"/>
    </source>
</evidence>
<dbReference type="Gene3D" id="2.60.120.260">
    <property type="entry name" value="Galactose-binding domain-like"/>
    <property type="match status" value="1"/>
</dbReference>
<name>A0A6J6H8F3_9ZZZZ</name>
<feature type="compositionally biased region" description="Low complexity" evidence="1">
    <location>
        <begin position="170"/>
        <end position="181"/>
    </location>
</feature>
<feature type="region of interest" description="Disordered" evidence="1">
    <location>
        <begin position="170"/>
        <end position="193"/>
    </location>
</feature>